<proteinExistence type="predicted"/>
<dbReference type="EMBL" id="CP015220">
    <property type="protein sequence ID" value="AMY25083.1"/>
    <property type="molecule type" value="Genomic_DNA"/>
</dbReference>
<dbReference type="KEGG" id="rhs:A3Q41_03797"/>
<dbReference type="SUPFAM" id="SSF53474">
    <property type="entry name" value="alpha/beta-Hydrolases"/>
    <property type="match status" value="1"/>
</dbReference>
<protein>
    <recommendedName>
        <fullName evidence="1">AB hydrolase-1 domain-containing protein</fullName>
    </recommendedName>
</protein>
<keyword evidence="3" id="KW-1185">Reference proteome</keyword>
<dbReference type="PATRIC" id="fig|1653479.3.peg.3852"/>
<dbReference type="Proteomes" id="UP000076038">
    <property type="component" value="Chromosome"/>
</dbReference>
<dbReference type="InterPro" id="IPR029058">
    <property type="entry name" value="AB_hydrolase_fold"/>
</dbReference>
<dbReference type="AlphaFoldDB" id="A0A143QPI3"/>
<reference evidence="2 3" key="1">
    <citation type="journal article" date="2016" name="Genome Announc.">
        <title>Complete Genome and Plasmid Sequences for Rhodococcus fascians D188 and Draft Sequences for Rhodococcus Isolates PBTS 1 and PBTS 2.</title>
        <authorList>
            <person name="Stamler R.A."/>
            <person name="Vereecke D."/>
            <person name="Zhang Y."/>
            <person name="Schilkey F."/>
            <person name="Devitt N."/>
            <person name="Randall J.J."/>
        </authorList>
    </citation>
    <scope>NUCLEOTIDE SEQUENCE [LARGE SCALE GENOMIC DNA]</scope>
    <source>
        <strain evidence="2 3">PBTS2</strain>
    </source>
</reference>
<feature type="domain" description="AB hydrolase-1" evidence="1">
    <location>
        <begin position="16"/>
        <end position="212"/>
    </location>
</feature>
<reference evidence="3" key="2">
    <citation type="submission" date="2016-04" db="EMBL/GenBank/DDBJ databases">
        <title>Complete Genome and Plasmid Sequences for Rhodococcus fascians D188 and Draft Sequences for Rhodococcus spp. Isolates PBTS 1 and PBTS 2.</title>
        <authorList>
            <person name="Stamer R."/>
            <person name="Vereecke D."/>
            <person name="Zhang Y."/>
            <person name="Schilkey F."/>
            <person name="Devitt N."/>
            <person name="Randall J."/>
        </authorList>
    </citation>
    <scope>NUCLEOTIDE SEQUENCE [LARGE SCALE GENOMIC DNA]</scope>
    <source>
        <strain evidence="3">PBTS2</strain>
    </source>
</reference>
<dbReference type="InterPro" id="IPR000073">
    <property type="entry name" value="AB_hydrolase_1"/>
</dbReference>
<name>A0A143QPI3_RHOFA</name>
<evidence type="ECO:0000313" key="2">
    <source>
        <dbReference type="EMBL" id="AMY25083.1"/>
    </source>
</evidence>
<dbReference type="OrthoDB" id="4371333at2"/>
<dbReference type="Pfam" id="PF12697">
    <property type="entry name" value="Abhydrolase_6"/>
    <property type="match status" value="1"/>
</dbReference>
<dbReference type="GO" id="GO:0003824">
    <property type="term" value="F:catalytic activity"/>
    <property type="evidence" value="ECO:0007669"/>
    <property type="project" value="UniProtKB-ARBA"/>
</dbReference>
<gene>
    <name evidence="2" type="ORF">A3Q41_03797</name>
</gene>
<sequence>MHNRLVHTRFETSTAIVLPGTGSDAQFAQEAFGQAFDVVGMATVAVEPDPTGVVGSYLGALDEAVRAHGPVVVAGISLGAAVAAHWAERNRSSVVALALALPAWTGDPTGSPAALSARFTAGSLREHGLDSVTGTMAESSPEWLARTLARSWASQWPALPRALDEAASYRGPELDRLARIDAPTVVVGAVDDPVHPIAVAEQWARALPRGVLRTVTLTDIGLDPGVLGREAVDALTAAHDV</sequence>
<accession>A0A143QPI3</accession>
<evidence type="ECO:0000313" key="3">
    <source>
        <dbReference type="Proteomes" id="UP000076038"/>
    </source>
</evidence>
<evidence type="ECO:0000259" key="1">
    <source>
        <dbReference type="Pfam" id="PF12697"/>
    </source>
</evidence>
<organism evidence="2 3">
    <name type="scientific">Rhodococcoides fascians</name>
    <name type="common">Rhodococcus fascians</name>
    <dbReference type="NCBI Taxonomy" id="1828"/>
    <lineage>
        <taxon>Bacteria</taxon>
        <taxon>Bacillati</taxon>
        <taxon>Actinomycetota</taxon>
        <taxon>Actinomycetes</taxon>
        <taxon>Mycobacteriales</taxon>
        <taxon>Nocardiaceae</taxon>
        <taxon>Rhodococcoides</taxon>
    </lineage>
</organism>
<dbReference type="Gene3D" id="3.40.50.1820">
    <property type="entry name" value="alpha/beta hydrolase"/>
    <property type="match status" value="1"/>
</dbReference>